<evidence type="ECO:0000313" key="2">
    <source>
        <dbReference type="Proteomes" id="UP000724148"/>
    </source>
</evidence>
<reference evidence="1" key="1">
    <citation type="submission" date="2020-07" db="EMBL/GenBank/DDBJ databases">
        <title>Huge and variable diversity of episymbiotic CPR bacteria and DPANN archaea in groundwater ecosystems.</title>
        <authorList>
            <person name="He C.Y."/>
            <person name="Keren R."/>
            <person name="Whittaker M."/>
            <person name="Farag I.F."/>
            <person name="Doudna J."/>
            <person name="Cate J.H.D."/>
            <person name="Banfield J.F."/>
        </authorList>
    </citation>
    <scope>NUCLEOTIDE SEQUENCE</scope>
    <source>
        <strain evidence="1">NC_groundwater_193_Ag_S-0.1um_51_7</strain>
    </source>
</reference>
<evidence type="ECO:0000313" key="1">
    <source>
        <dbReference type="EMBL" id="MBI2096656.1"/>
    </source>
</evidence>
<dbReference type="AlphaFoldDB" id="A0A931WPD7"/>
<dbReference type="Proteomes" id="UP000724148">
    <property type="component" value="Unassembled WGS sequence"/>
</dbReference>
<dbReference type="SUPFAM" id="SSF52402">
    <property type="entry name" value="Adenine nucleotide alpha hydrolases-like"/>
    <property type="match status" value="1"/>
</dbReference>
<sequence length="126" mass="14064">MKYCNRCIIPDTRPGIRINASGVCSACLAHDAKAKIDWPQRREEFKAIAESAKKRGRGYDCVIPVSGGKDSTWQVVTCLGYGLHPLAVTWKPPARTDLGRKNLENLVNLGVDHIDFQINPEVEKKF</sequence>
<organism evidence="1 2">
    <name type="scientific">Candidatus Sungiibacteriota bacterium</name>
    <dbReference type="NCBI Taxonomy" id="2750080"/>
    <lineage>
        <taxon>Bacteria</taxon>
        <taxon>Candidatus Sungiibacteriota</taxon>
    </lineage>
</organism>
<dbReference type="EMBL" id="JACOZA010000012">
    <property type="protein sequence ID" value="MBI2096656.1"/>
    <property type="molecule type" value="Genomic_DNA"/>
</dbReference>
<comment type="caution">
    <text evidence="1">The sequence shown here is derived from an EMBL/GenBank/DDBJ whole genome shotgun (WGS) entry which is preliminary data.</text>
</comment>
<feature type="non-terminal residue" evidence="1">
    <location>
        <position position="126"/>
    </location>
</feature>
<accession>A0A931WPD7</accession>
<proteinExistence type="predicted"/>
<protein>
    <submittedName>
        <fullName evidence="1">N-acetyl sugar amidotransferase</fullName>
    </submittedName>
</protein>
<gene>
    <name evidence="1" type="ORF">HYT40_00650</name>
</gene>
<name>A0A931WPD7_9BACT</name>